<dbReference type="AlphaFoldDB" id="A0A367L6V5"/>
<evidence type="ECO:0000256" key="1">
    <source>
        <dbReference type="SAM" id="MobiDB-lite"/>
    </source>
</evidence>
<accession>A0A367L6V5</accession>
<evidence type="ECO:0000313" key="3">
    <source>
        <dbReference type="EMBL" id="RCI10154.1"/>
    </source>
</evidence>
<protein>
    <submittedName>
        <fullName evidence="3">Uncharacterized protein</fullName>
    </submittedName>
</protein>
<comment type="caution">
    <text evidence="3">The sequence shown here is derived from an EMBL/GenBank/DDBJ whole genome shotgun (WGS) entry which is preliminary data.</text>
</comment>
<reference evidence="3 4" key="1">
    <citation type="journal article" date="2015" name="BMC Genomics">
        <title>Insights from the genome of Ophiocordyceps polyrhachis-furcata to pathogenicity and host specificity in insect fungi.</title>
        <authorList>
            <person name="Wichadakul D."/>
            <person name="Kobmoo N."/>
            <person name="Ingsriswang S."/>
            <person name="Tangphatsornruang S."/>
            <person name="Chantasingh D."/>
            <person name="Luangsa-ard J.J."/>
            <person name="Eurwilaichitr L."/>
        </authorList>
    </citation>
    <scope>NUCLEOTIDE SEQUENCE [LARGE SCALE GENOMIC DNA]</scope>
    <source>
        <strain evidence="3 4">BCC 54312</strain>
    </source>
</reference>
<proteinExistence type="predicted"/>
<dbReference type="Proteomes" id="UP000253664">
    <property type="component" value="Unassembled WGS sequence"/>
</dbReference>
<dbReference type="EMBL" id="LKCN02000013">
    <property type="protein sequence ID" value="RCI10154.1"/>
    <property type="molecule type" value="Genomic_DNA"/>
</dbReference>
<evidence type="ECO:0000256" key="2">
    <source>
        <dbReference type="SAM" id="Phobius"/>
    </source>
</evidence>
<keyword evidence="4" id="KW-1185">Reference proteome</keyword>
<sequence length="121" mass="12475">MLIRRLIPPPTLLCHSYLSSVTYGGLGPAAAGPASRNPPRPSGRARRNAHTEANCIAKEGTPCLTCSEKAVAVAVAVAVAASYVIVPFLPLLCDVRRPRAGYGRPGVTVSSAPAKVALTSV</sequence>
<feature type="transmembrane region" description="Helical" evidence="2">
    <location>
        <begin position="70"/>
        <end position="92"/>
    </location>
</feature>
<keyword evidence="2" id="KW-1133">Transmembrane helix</keyword>
<evidence type="ECO:0000313" key="4">
    <source>
        <dbReference type="Proteomes" id="UP000253664"/>
    </source>
</evidence>
<feature type="region of interest" description="Disordered" evidence="1">
    <location>
        <begin position="28"/>
        <end position="50"/>
    </location>
</feature>
<gene>
    <name evidence="3" type="ORF">L249_8754</name>
</gene>
<name>A0A367L6V5_9HYPO</name>
<keyword evidence="2" id="KW-0812">Transmembrane</keyword>
<keyword evidence="2" id="KW-0472">Membrane</keyword>
<organism evidence="3 4">
    <name type="scientific">Ophiocordyceps polyrhachis-furcata BCC 54312</name>
    <dbReference type="NCBI Taxonomy" id="1330021"/>
    <lineage>
        <taxon>Eukaryota</taxon>
        <taxon>Fungi</taxon>
        <taxon>Dikarya</taxon>
        <taxon>Ascomycota</taxon>
        <taxon>Pezizomycotina</taxon>
        <taxon>Sordariomycetes</taxon>
        <taxon>Hypocreomycetidae</taxon>
        <taxon>Hypocreales</taxon>
        <taxon>Ophiocordycipitaceae</taxon>
        <taxon>Ophiocordyceps</taxon>
    </lineage>
</organism>